<evidence type="ECO:0000313" key="3">
    <source>
        <dbReference type="Proteomes" id="UP000601435"/>
    </source>
</evidence>
<feature type="non-terminal residue" evidence="2">
    <location>
        <position position="1"/>
    </location>
</feature>
<dbReference type="Proteomes" id="UP000601435">
    <property type="component" value="Unassembled WGS sequence"/>
</dbReference>
<feature type="region of interest" description="Disordered" evidence="1">
    <location>
        <begin position="608"/>
        <end position="635"/>
    </location>
</feature>
<accession>A0A812K1S9</accession>
<comment type="caution">
    <text evidence="2">The sequence shown here is derived from an EMBL/GenBank/DDBJ whole genome shotgun (WGS) entry which is preliminary data.</text>
</comment>
<organism evidence="2 3">
    <name type="scientific">Symbiodinium necroappetens</name>
    <dbReference type="NCBI Taxonomy" id="1628268"/>
    <lineage>
        <taxon>Eukaryota</taxon>
        <taxon>Sar</taxon>
        <taxon>Alveolata</taxon>
        <taxon>Dinophyceae</taxon>
        <taxon>Suessiales</taxon>
        <taxon>Symbiodiniaceae</taxon>
        <taxon>Symbiodinium</taxon>
    </lineage>
</organism>
<evidence type="ECO:0008006" key="4">
    <source>
        <dbReference type="Google" id="ProtNLM"/>
    </source>
</evidence>
<keyword evidence="3" id="KW-1185">Reference proteome</keyword>
<dbReference type="SUPFAM" id="SSF47473">
    <property type="entry name" value="EF-hand"/>
    <property type="match status" value="1"/>
</dbReference>
<dbReference type="AlphaFoldDB" id="A0A812K1S9"/>
<gene>
    <name evidence="2" type="ORF">SNEC2469_LOCUS2684</name>
</gene>
<name>A0A812K1S9_9DINO</name>
<sequence>MLEWPTVTTTRSLPKRRFELLDLPSPESPNARPYIAALSGELTMGLESPGPLSRRWTLGARNSGQFSPAKSLARAALDPIASSPQNRFQKAEELCDALPVEATLGGRRSSRQWILPPLDAKVESEVANDFYPSRRLKGCRGASEYLARQSSRRSATEVYELNFVKEAFLRFRSDSAELNVSDLRDVLDHLGYLGITDEAAASLAKEVSRFSTLDFQEMQRVIECAGNFEHQQIEQAFQRQAVAQEDGAHLHVNRLQFILHELGATSDGQAVRESLAASNLPEPSATDGQQECPAAASTWLDFDQVNYFLATHRAAQCCSEALVQSAETIFKSLAHRQSGRLEVSAYRIPELLSRLFEDDVLQSVKELCQRLESNEAAQGCESDASGDEGVDVHRPCRSMGLSEFLTWLRRLRCLHLRRAWQQYEEVACSPGHVSVDVLDSVLPDWPAELERRDEIMKEAGLQGMEVLSFDVVDSLRRRCCLMKDFSVSEAMYFTGVFGHFQPEDRVGFVDRADCLCLFRYMGYGLKGDEIYSLLLDAKAAGHRLLSLSDFLSMMRACRVRETGMLKTAYEMKAQDMGLSDLSDFEETGSGLSVSDVEDGPSELVLNRRQSNESSRAAFRRRSSVKQDAQSKSQVKGEGLVVPSGVLEALGAVGWSLAEEALYEALARLGLTRNLLSLVEFQSLAMLLREEEATQKQTRAGWSTSEARDIQSLYNAHAGEEGRLDE</sequence>
<evidence type="ECO:0000313" key="2">
    <source>
        <dbReference type="EMBL" id="CAE7218952.1"/>
    </source>
</evidence>
<dbReference type="InterPro" id="IPR011992">
    <property type="entry name" value="EF-hand-dom_pair"/>
</dbReference>
<protein>
    <recommendedName>
        <fullName evidence="4">EF-hand domain-containing protein</fullName>
    </recommendedName>
</protein>
<proteinExistence type="predicted"/>
<reference evidence="2" key="1">
    <citation type="submission" date="2021-02" db="EMBL/GenBank/DDBJ databases">
        <authorList>
            <person name="Dougan E. K."/>
            <person name="Rhodes N."/>
            <person name="Thang M."/>
            <person name="Chan C."/>
        </authorList>
    </citation>
    <scope>NUCLEOTIDE SEQUENCE</scope>
</reference>
<dbReference type="EMBL" id="CAJNJA010007014">
    <property type="protein sequence ID" value="CAE7218952.1"/>
    <property type="molecule type" value="Genomic_DNA"/>
</dbReference>
<dbReference type="OrthoDB" id="416115at2759"/>
<evidence type="ECO:0000256" key="1">
    <source>
        <dbReference type="SAM" id="MobiDB-lite"/>
    </source>
</evidence>